<dbReference type="RefSeq" id="WP_004445933.1">
    <property type="nucleotide sequence ID" value="NZ_CP039895.1"/>
</dbReference>
<feature type="coiled-coil region" evidence="1">
    <location>
        <begin position="53"/>
        <end position="80"/>
    </location>
</feature>
<organism evidence="3 4">
    <name type="scientific">Agrobacterium pusense</name>
    <dbReference type="NCBI Taxonomy" id="648995"/>
    <lineage>
        <taxon>Bacteria</taxon>
        <taxon>Pseudomonadati</taxon>
        <taxon>Pseudomonadota</taxon>
        <taxon>Alphaproteobacteria</taxon>
        <taxon>Hyphomicrobiales</taxon>
        <taxon>Rhizobiaceae</taxon>
        <taxon>Rhizobium/Agrobacterium group</taxon>
        <taxon>Agrobacterium</taxon>
    </lineage>
</organism>
<sequence>MLIKEASMNQNTFQQHGSSVPAPSEGDGQPNHAGVQPQISDAPLVDAALAEVAERDDSLAAQLSDEINALRAEIDSLKVRAGETASRALVSVNAVARINRRAARRAIGRSPWASLCLAAGVGYVLGCSTLRKDGWRWR</sequence>
<feature type="region of interest" description="Disordered" evidence="2">
    <location>
        <begin position="1"/>
        <end position="40"/>
    </location>
</feature>
<name>A0A6H0ZSR2_9HYPH</name>
<dbReference type="EMBL" id="CP050899">
    <property type="protein sequence ID" value="QIX23846.1"/>
    <property type="molecule type" value="Genomic_DNA"/>
</dbReference>
<evidence type="ECO:0000256" key="1">
    <source>
        <dbReference type="SAM" id="Coils"/>
    </source>
</evidence>
<evidence type="ECO:0000313" key="3">
    <source>
        <dbReference type="EMBL" id="QIX23846.1"/>
    </source>
</evidence>
<reference evidence="3 4" key="1">
    <citation type="submission" date="2020-04" db="EMBL/GenBank/DDBJ databases">
        <title>FDA dAtabase for Regulatory Grade micrObial Sequences (FDA-ARGOS): Supporting development and validation of Infectious Disease Dx tests.</title>
        <authorList>
            <person name="Sciortino C."/>
            <person name="Tallon L."/>
            <person name="Sadzewicz L."/>
            <person name="Vavikolanu K."/>
            <person name="Mehta A."/>
            <person name="Aluvathingal J."/>
            <person name="Nadendla S."/>
            <person name="Nandy P."/>
            <person name="Geyer C."/>
            <person name="Yan Y."/>
            <person name="Sichtig H."/>
        </authorList>
    </citation>
    <scope>NUCLEOTIDE SEQUENCE [LARGE SCALE GENOMIC DNA]</scope>
    <source>
        <strain evidence="3 4">FDAARGOS_633</strain>
    </source>
</reference>
<protein>
    <submittedName>
        <fullName evidence="3">Uncharacterized protein</fullName>
    </submittedName>
</protein>
<evidence type="ECO:0000313" key="4">
    <source>
        <dbReference type="Proteomes" id="UP000500870"/>
    </source>
</evidence>
<dbReference type="Proteomes" id="UP000500870">
    <property type="component" value="Chromosome 3"/>
</dbReference>
<proteinExistence type="predicted"/>
<keyword evidence="1" id="KW-0175">Coiled coil</keyword>
<gene>
    <name evidence="3" type="ORF">FOB41_22110</name>
</gene>
<dbReference type="AlphaFoldDB" id="A0A6H0ZSR2"/>
<evidence type="ECO:0000256" key="2">
    <source>
        <dbReference type="SAM" id="MobiDB-lite"/>
    </source>
</evidence>
<feature type="compositionally biased region" description="Polar residues" evidence="2">
    <location>
        <begin position="7"/>
        <end position="18"/>
    </location>
</feature>
<accession>A0A6H0ZSR2</accession>